<keyword evidence="5" id="KW-0677">Repeat</keyword>
<dbReference type="InterPro" id="IPR013761">
    <property type="entry name" value="SAM/pointed_sf"/>
</dbReference>
<dbReference type="InterPro" id="IPR029071">
    <property type="entry name" value="Ubiquitin-like_domsf"/>
</dbReference>
<feature type="domain" description="Ras-associating" evidence="11">
    <location>
        <begin position="1021"/>
        <end position="1114"/>
    </location>
</feature>
<dbReference type="SMART" id="SM00105">
    <property type="entry name" value="ArfGap"/>
    <property type="match status" value="1"/>
</dbReference>
<dbReference type="Gene3D" id="2.30.29.30">
    <property type="entry name" value="Pleckstrin-homology domain (PH domain)/Phosphotyrosine-binding domain (PTB)"/>
    <property type="match status" value="3"/>
</dbReference>
<evidence type="ECO:0000256" key="7">
    <source>
        <dbReference type="SAM" id="MobiDB-lite"/>
    </source>
</evidence>
<dbReference type="PROSITE" id="PS50200">
    <property type="entry name" value="RA"/>
    <property type="match status" value="1"/>
</dbReference>
<reference evidence="13" key="1">
    <citation type="submission" date="2025-08" db="UniProtKB">
        <authorList>
            <consortium name="Ensembl"/>
        </authorList>
    </citation>
    <scope>IDENTIFICATION</scope>
</reference>
<dbReference type="SMART" id="SM00324">
    <property type="entry name" value="RhoGAP"/>
    <property type="match status" value="1"/>
</dbReference>
<keyword evidence="4" id="KW-0597">Phosphoprotein</keyword>
<dbReference type="SUPFAM" id="SSF50729">
    <property type="entry name" value="PH domain-like"/>
    <property type="match status" value="4"/>
</dbReference>
<dbReference type="CDD" id="cd13253">
    <property type="entry name" value="PH1_ARAP"/>
    <property type="match status" value="1"/>
</dbReference>
<evidence type="ECO:0000256" key="5">
    <source>
        <dbReference type="ARBA" id="ARBA00022737"/>
    </source>
</evidence>
<dbReference type="InterPro" id="IPR011993">
    <property type="entry name" value="PH-like_dom_sf"/>
</dbReference>
<feature type="domain" description="PH" evidence="8">
    <location>
        <begin position="385"/>
        <end position="474"/>
    </location>
</feature>
<evidence type="ECO:0000259" key="10">
    <source>
        <dbReference type="PROSITE" id="PS50115"/>
    </source>
</evidence>
<dbReference type="PRINTS" id="PR00405">
    <property type="entry name" value="REVINTRACTNG"/>
</dbReference>
<dbReference type="Gene3D" id="1.10.555.10">
    <property type="entry name" value="Rho GTPase activation protein"/>
    <property type="match status" value="1"/>
</dbReference>
<dbReference type="CDD" id="cd04385">
    <property type="entry name" value="RhoGAP_ARAP"/>
    <property type="match status" value="1"/>
</dbReference>
<dbReference type="CDD" id="cd17228">
    <property type="entry name" value="RA_ARAP3"/>
    <property type="match status" value="1"/>
</dbReference>
<keyword evidence="3" id="KW-0963">Cytoplasm</keyword>
<organism evidence="13 14">
    <name type="scientific">Bubo bubo</name>
    <name type="common">Eurasian eagle-owl</name>
    <name type="synonym">Strix bubo</name>
    <dbReference type="NCBI Taxonomy" id="30461"/>
    <lineage>
        <taxon>Eukaryota</taxon>
        <taxon>Metazoa</taxon>
        <taxon>Chordata</taxon>
        <taxon>Craniata</taxon>
        <taxon>Vertebrata</taxon>
        <taxon>Euteleostomi</taxon>
        <taxon>Archelosauria</taxon>
        <taxon>Archosauria</taxon>
        <taxon>Dinosauria</taxon>
        <taxon>Saurischia</taxon>
        <taxon>Theropoda</taxon>
        <taxon>Coelurosauria</taxon>
        <taxon>Aves</taxon>
        <taxon>Neognathae</taxon>
        <taxon>Neoaves</taxon>
        <taxon>Telluraves</taxon>
        <taxon>Strigiformes</taxon>
        <taxon>Strigidae</taxon>
        <taxon>Bubo</taxon>
    </lineage>
</organism>
<evidence type="ECO:0000313" key="14">
    <source>
        <dbReference type="Proteomes" id="UP000694567"/>
    </source>
</evidence>
<dbReference type="PROSITE" id="PS50105">
    <property type="entry name" value="SAM_DOMAIN"/>
    <property type="match status" value="1"/>
</dbReference>
<evidence type="ECO:0000259" key="8">
    <source>
        <dbReference type="PROSITE" id="PS50003"/>
    </source>
</evidence>
<evidence type="ECO:0000256" key="4">
    <source>
        <dbReference type="ARBA" id="ARBA00022553"/>
    </source>
</evidence>
<dbReference type="Ensembl" id="ENSBOBT00000022963.1">
    <property type="protein sequence ID" value="ENSBOBP00000022456.1"/>
    <property type="gene ID" value="ENSBOBG00000013528.1"/>
</dbReference>
<feature type="region of interest" description="Disordered" evidence="7">
    <location>
        <begin position="92"/>
        <end position="184"/>
    </location>
</feature>
<dbReference type="Pfam" id="PF07647">
    <property type="entry name" value="SAM_2"/>
    <property type="match status" value="1"/>
</dbReference>
<dbReference type="PROSITE" id="PS50115">
    <property type="entry name" value="ARFGAP"/>
    <property type="match status" value="1"/>
</dbReference>
<dbReference type="PROSITE" id="PS50003">
    <property type="entry name" value="PH_DOMAIN"/>
    <property type="match status" value="3"/>
</dbReference>
<keyword evidence="6" id="KW-0863">Zinc-finger</keyword>
<protein>
    <submittedName>
        <fullName evidence="13">ArfGAP with RhoGAP domain, ankyrin repeat and PH domain 3</fullName>
    </submittedName>
</protein>
<evidence type="ECO:0000256" key="6">
    <source>
        <dbReference type="PROSITE-ProRule" id="PRU00288"/>
    </source>
</evidence>
<feature type="region of interest" description="Disordered" evidence="7">
    <location>
        <begin position="1294"/>
        <end position="1363"/>
    </location>
</feature>
<dbReference type="InterPro" id="IPR037858">
    <property type="entry name" value="RhoGAP_ARAP"/>
</dbReference>
<dbReference type="InterPro" id="IPR001849">
    <property type="entry name" value="PH_domain"/>
</dbReference>
<accession>A0A8C0FPI8</accession>
<evidence type="ECO:0000259" key="12">
    <source>
        <dbReference type="PROSITE" id="PS50238"/>
    </source>
</evidence>
<dbReference type="SMART" id="SM00454">
    <property type="entry name" value="SAM"/>
    <property type="match status" value="1"/>
</dbReference>
<feature type="region of interest" description="Disordered" evidence="7">
    <location>
        <begin position="196"/>
        <end position="247"/>
    </location>
</feature>
<dbReference type="GO" id="GO:0005096">
    <property type="term" value="F:GTPase activator activity"/>
    <property type="evidence" value="ECO:0007669"/>
    <property type="project" value="UniProtKB-KW"/>
</dbReference>
<dbReference type="Gene3D" id="3.10.20.90">
    <property type="entry name" value="Phosphatidylinositol 3-kinase Catalytic Subunit, Chain A, domain 1"/>
    <property type="match status" value="1"/>
</dbReference>
<dbReference type="SMART" id="SM00233">
    <property type="entry name" value="PH"/>
    <property type="match status" value="3"/>
</dbReference>
<dbReference type="PANTHER" id="PTHR45899:SF4">
    <property type="entry name" value="ARF-GAP WITH RHO-GAP DOMAIN, ANK REPEAT AND PH DOMAIN-CONTAINING PROTEIN 3"/>
    <property type="match status" value="1"/>
</dbReference>
<keyword evidence="14" id="KW-1185">Reference proteome</keyword>
<keyword evidence="2" id="KW-0343">GTPase activation</keyword>
<feature type="domain" description="Arf-GAP" evidence="10">
    <location>
        <begin position="471"/>
        <end position="602"/>
    </location>
</feature>
<dbReference type="InterPro" id="IPR000198">
    <property type="entry name" value="RhoGAP_dom"/>
</dbReference>
<dbReference type="GO" id="GO:0008270">
    <property type="term" value="F:zinc ion binding"/>
    <property type="evidence" value="ECO:0007669"/>
    <property type="project" value="UniProtKB-KW"/>
</dbReference>
<dbReference type="SUPFAM" id="SSF57863">
    <property type="entry name" value="ArfGap/RecO-like zinc finger"/>
    <property type="match status" value="1"/>
</dbReference>
<dbReference type="Pfam" id="PF00620">
    <property type="entry name" value="RhoGAP"/>
    <property type="match status" value="1"/>
</dbReference>
<dbReference type="SUPFAM" id="SSF47769">
    <property type="entry name" value="SAM/Pointed domain"/>
    <property type="match status" value="1"/>
</dbReference>
<feature type="region of interest" description="Disordered" evidence="7">
    <location>
        <begin position="1375"/>
        <end position="1410"/>
    </location>
</feature>
<dbReference type="Pfam" id="PF01412">
    <property type="entry name" value="ArfGap"/>
    <property type="match status" value="1"/>
</dbReference>
<dbReference type="SUPFAM" id="SSF48350">
    <property type="entry name" value="GTPase activation domain, GAP"/>
    <property type="match status" value="1"/>
</dbReference>
<dbReference type="InterPro" id="IPR000159">
    <property type="entry name" value="RA_dom"/>
</dbReference>
<dbReference type="Gene3D" id="1.10.150.50">
    <property type="entry name" value="Transcription Factor, Ets-1"/>
    <property type="match status" value="1"/>
</dbReference>
<dbReference type="PANTHER" id="PTHR45899">
    <property type="entry name" value="RHO GTPASE ACTIVATING PROTEIN AT 15B, ISOFORM C"/>
    <property type="match status" value="1"/>
</dbReference>
<comment type="subcellular location">
    <subcellularLocation>
        <location evidence="1">Cytoplasm</location>
    </subcellularLocation>
</comment>
<keyword evidence="6" id="KW-0862">Zinc</keyword>
<feature type="compositionally biased region" description="Polar residues" evidence="7">
    <location>
        <begin position="199"/>
        <end position="209"/>
    </location>
</feature>
<dbReference type="CDD" id="cd17902">
    <property type="entry name" value="ArfGap_ARAP3"/>
    <property type="match status" value="1"/>
</dbReference>
<dbReference type="FunFam" id="2.30.29.30:FF:000201">
    <property type="entry name" value="arf-GAP with Rho-GAP domain, ANK repeat and PH domain-containing protein 3"/>
    <property type="match status" value="1"/>
</dbReference>
<dbReference type="SUPFAM" id="SSF54236">
    <property type="entry name" value="Ubiquitin-like"/>
    <property type="match status" value="1"/>
</dbReference>
<keyword evidence="6" id="KW-0479">Metal-binding</keyword>
<dbReference type="InterPro" id="IPR001660">
    <property type="entry name" value="SAM"/>
</dbReference>
<dbReference type="GO" id="GO:0007165">
    <property type="term" value="P:signal transduction"/>
    <property type="evidence" value="ECO:0007669"/>
    <property type="project" value="InterPro"/>
</dbReference>
<dbReference type="PROSITE" id="PS50238">
    <property type="entry name" value="RHOGAP"/>
    <property type="match status" value="1"/>
</dbReference>
<dbReference type="GO" id="GO:0005547">
    <property type="term" value="F:phosphatidylinositol-3,4,5-trisphosphate binding"/>
    <property type="evidence" value="ECO:0007669"/>
    <property type="project" value="InterPro"/>
</dbReference>
<evidence type="ECO:0000259" key="9">
    <source>
        <dbReference type="PROSITE" id="PS50105"/>
    </source>
</evidence>
<dbReference type="InterPro" id="IPR008936">
    <property type="entry name" value="Rho_GTPase_activation_prot"/>
</dbReference>
<dbReference type="Proteomes" id="UP000694567">
    <property type="component" value="Unplaced"/>
</dbReference>
<dbReference type="InterPro" id="IPR037278">
    <property type="entry name" value="ARFGAP/RecO"/>
</dbReference>
<dbReference type="Pfam" id="PF00788">
    <property type="entry name" value="RA"/>
    <property type="match status" value="1"/>
</dbReference>
<dbReference type="InterPro" id="IPR052227">
    <property type="entry name" value="Arf-Rho-GAP_ANK-PH_domain"/>
</dbReference>
<evidence type="ECO:0000313" key="13">
    <source>
        <dbReference type="Ensembl" id="ENSBOBP00000022456.1"/>
    </source>
</evidence>
<evidence type="ECO:0000256" key="2">
    <source>
        <dbReference type="ARBA" id="ARBA00022468"/>
    </source>
</evidence>
<sequence length="1433" mass="160862">MSSPCGPDSDIADWLATIHLERYRDVFKQHGYHVARDAASLDGDHLQQIGITATGHRKRILNLAQQTRMFSQSQGGPAAGDTHFRASEVLDAPQAGKDPSPGSVLEGHPTSNPPLPTAAAPARRDPLPCPRATSQPGTGRGRLEMVSNVIYEGLEPPSAPAEDSGEEDGPQGQGLSQPPALSPQDSRVAAAGLLHNPVSHRTSSECSSEGRSEDEETRSRLIDRIIQNDTEGYSTVEAPRAEGTPFSLPAHLYPDEVLDDLTISPYASFTSLCEPRPTMLSGWLDKLSPQGNYVFQRRYVRFDGKNLMYFSSEKEPYPKGVIPLSVIEMARSTKDNKFQVFTSHRIFVFRAENEAQRNEWCSTLQKKVMDQRLVGSRPRPANTAHCQKSGTLELKGQKSKVFAALSLPEMWLYKSEQFFKMGIGICLIEMRGSTIREAKNRSFELITPFKIFSFVAESERDKREWMEALQEAIAEMLYDYEVAEKIWSNKANKYCADCWAQNPDWASINLCVVICKQCAGQHRSLGSNISKVQSLKLDTSVWSNEIVQLFIMLGNDRANRFWGARLPIAETIYPDASAEQRRDFISRKYREGRYRLPHPHYATQEDVLQVRATSGCGQDAGVLGSQTEMPTPPTWLCVPSPFQWGAYPSATEPPHSADFQRTWCSLERALLFFETEKCTEPLGHIESGDLISLGVSRAQALASPGPTERFHFTLELFLMGEKVQQLGTDRPETLQAWASAIGKWFTPVSCHCLLGYEFQRVGQLRYKCMLNPERWQQAFFILQKAHLFICPTEDDGAEDSINLRRLQELSECHAATPEKKELLILAGLGLHDPCVCPGLRHEGIYRKNGAKSRIKVLMEEFRRDARNVKLRISDNFIEDVTDVLKRFFRELEDPVFTLELHPQWKEAAEISSKPQRLERYKELIHRLPRLNHKTLAALIGHLYRVQKCADLNQMSTKNLSLLFAPSLFQTDGKGEHEVKVMEDLIDNYVSIFNIDEDQVSQMDLENSLITTWKDTQLSQAGDLIIEVYLEQKLADCCVTLKVSPTMTAEELTNQVLEMRNVAASLDIWLTFEALENGELERPLHPKEKVLEQALQWCKLPEPSAAYLLVRKVPIGEGSCLFTGVKRETPKCGLLKCREEPPKLLGNKFQERYFVIRDRRLLLLKEKKSAKPEREWPLDAAKIYMGIRKKLKPPAQWGFTLTLDKQQLYLVCSGQAELWDWTTSILKAQHDDLRPVIMRRRSSSDLAKQKFGTMPLVPLHGDSTDTTMLSANQTLCRQSALELGQGLLADLSAMPPVDRSRKPAPFPEQAPVTALRSSLPASPAQRVEGPSVTKALSLERGLNLDSDKAPAEGLRPTKTASLERNLETSLALARDWEPAATPGSSPSAEPSLEIPRKRSMQPPSPINNKLIQELSSVILRKNEGQSPGPGQPVT</sequence>
<name>A0A8C0FPI8_BUBBB</name>
<dbReference type="InterPro" id="IPR038508">
    <property type="entry name" value="ArfGAP_dom_sf"/>
</dbReference>
<evidence type="ECO:0000256" key="1">
    <source>
        <dbReference type="ARBA" id="ARBA00004496"/>
    </source>
</evidence>
<feature type="domain" description="SAM" evidence="9">
    <location>
        <begin position="6"/>
        <end position="70"/>
    </location>
</feature>
<reference evidence="13" key="2">
    <citation type="submission" date="2025-09" db="UniProtKB">
        <authorList>
            <consortium name="Ensembl"/>
        </authorList>
    </citation>
    <scope>IDENTIFICATION</scope>
</reference>
<feature type="domain" description="Rho-GAP" evidence="12">
    <location>
        <begin position="804"/>
        <end position="992"/>
    </location>
</feature>
<feature type="domain" description="PH" evidence="8">
    <location>
        <begin position="1127"/>
        <end position="1229"/>
    </location>
</feature>
<dbReference type="Pfam" id="PF00169">
    <property type="entry name" value="PH"/>
    <property type="match status" value="2"/>
</dbReference>
<evidence type="ECO:0000259" key="11">
    <source>
        <dbReference type="PROSITE" id="PS50200"/>
    </source>
</evidence>
<proteinExistence type="predicted"/>
<dbReference type="Gene3D" id="1.10.220.150">
    <property type="entry name" value="Arf GTPase activating protein"/>
    <property type="match status" value="1"/>
</dbReference>
<dbReference type="InterPro" id="IPR001164">
    <property type="entry name" value="ArfGAP_dom"/>
</dbReference>
<feature type="domain" description="PH" evidence="8">
    <location>
        <begin position="277"/>
        <end position="369"/>
    </location>
</feature>
<dbReference type="GO" id="GO:0005737">
    <property type="term" value="C:cytoplasm"/>
    <property type="evidence" value="ECO:0007669"/>
    <property type="project" value="UniProtKB-SubCell"/>
</dbReference>
<evidence type="ECO:0000256" key="3">
    <source>
        <dbReference type="ARBA" id="ARBA00022490"/>
    </source>
</evidence>